<feature type="transmembrane region" description="Helical" evidence="1">
    <location>
        <begin position="114"/>
        <end position="136"/>
    </location>
</feature>
<keyword evidence="3" id="KW-1185">Reference proteome</keyword>
<sequence length="430" mass="47881">MKIILKLLKNIYKNALKSIAFYPILISACFFFFAIFCLSIENWDVVISIKEEVPFLFIQDYETARLILSTFIGGIISLTVFSFSMVMVVLGQASSNFSPRLLPGLVSNKKNQMILGVYIGTLLYCIIILISLGAYGVDSNSLGLSTMFSAIFGVVCIVLFVYFIHHISKAIQIHNIIDRIFKRSETILQLEHAEFKGNKTGLKYINVEGSSEIKSERSGYFRGFDIDLMEESIKKQNNQITIVPYVNQHIWEGMTILKLKNPTSDEELENLMLCIHISSNRHAGNNAIGGLIELMEIAVKAMSPGINDPGTAIDAINKLGILLAKLMQLPPHTSELIASGHCTLLQNNIPAKELMRILIQPIRLYSKHDNAVVLELIGALKFAKNGTGVSSENSGAIVSELKALKMDVKKSIENRLDRKRLLSLLDEELA</sequence>
<dbReference type="Pfam" id="PF10011">
    <property type="entry name" value="DUF2254"/>
    <property type="match status" value="1"/>
</dbReference>
<name>A0A2Z4LRG2_9FLAO</name>
<feature type="transmembrane region" description="Helical" evidence="1">
    <location>
        <begin position="142"/>
        <end position="164"/>
    </location>
</feature>
<dbReference type="Proteomes" id="UP000248536">
    <property type="component" value="Chromosome"/>
</dbReference>
<keyword evidence="1" id="KW-1133">Transmembrane helix</keyword>
<dbReference type="AlphaFoldDB" id="A0A2Z4LRG2"/>
<dbReference type="InterPro" id="IPR018723">
    <property type="entry name" value="DUF2254_membrane"/>
</dbReference>
<keyword evidence="1" id="KW-0812">Transmembrane</keyword>
<dbReference type="EMBL" id="CP030104">
    <property type="protein sequence ID" value="AWX44426.1"/>
    <property type="molecule type" value="Genomic_DNA"/>
</dbReference>
<evidence type="ECO:0000256" key="1">
    <source>
        <dbReference type="SAM" id="Phobius"/>
    </source>
</evidence>
<feature type="transmembrane region" description="Helical" evidence="1">
    <location>
        <begin position="21"/>
        <end position="43"/>
    </location>
</feature>
<evidence type="ECO:0000313" key="3">
    <source>
        <dbReference type="Proteomes" id="UP000248536"/>
    </source>
</evidence>
<reference evidence="2 3" key="1">
    <citation type="submission" date="2018-06" db="EMBL/GenBank/DDBJ databases">
        <title>Spongiibacterium sp. HME9304 Genome sequencing and assembly.</title>
        <authorList>
            <person name="Kang H."/>
            <person name="Kim H."/>
            <person name="Joh K."/>
        </authorList>
    </citation>
    <scope>NUCLEOTIDE SEQUENCE [LARGE SCALE GENOMIC DNA]</scope>
    <source>
        <strain evidence="2 3">HME9304</strain>
    </source>
</reference>
<dbReference type="OrthoDB" id="2955631at2"/>
<evidence type="ECO:0000313" key="2">
    <source>
        <dbReference type="EMBL" id="AWX44426.1"/>
    </source>
</evidence>
<dbReference type="PROSITE" id="PS51257">
    <property type="entry name" value="PROKAR_LIPOPROTEIN"/>
    <property type="match status" value="1"/>
</dbReference>
<evidence type="ECO:0008006" key="4">
    <source>
        <dbReference type="Google" id="ProtNLM"/>
    </source>
</evidence>
<accession>A0A2Z4LRG2</accession>
<gene>
    <name evidence="2" type="ORF">HME9304_01427</name>
</gene>
<feature type="transmembrane region" description="Helical" evidence="1">
    <location>
        <begin position="63"/>
        <end position="93"/>
    </location>
</feature>
<proteinExistence type="predicted"/>
<keyword evidence="1" id="KW-0472">Membrane</keyword>
<organism evidence="2 3">
    <name type="scientific">Flagellimonas maritima</name>
    <dbReference type="NCBI Taxonomy" id="1383885"/>
    <lineage>
        <taxon>Bacteria</taxon>
        <taxon>Pseudomonadati</taxon>
        <taxon>Bacteroidota</taxon>
        <taxon>Flavobacteriia</taxon>
        <taxon>Flavobacteriales</taxon>
        <taxon>Flavobacteriaceae</taxon>
        <taxon>Flagellimonas</taxon>
    </lineage>
</organism>
<dbReference type="RefSeq" id="WP_112377901.1">
    <property type="nucleotide sequence ID" value="NZ_CP030104.1"/>
</dbReference>
<dbReference type="KEGG" id="spon:HME9304_01427"/>
<protein>
    <recommendedName>
        <fullName evidence="4">DUF2254 domain-containing protein</fullName>
    </recommendedName>
</protein>